<sequence>MTADILHRLGAHDILDSARKVCTTWRNVCKDPSMWRVIDMKNLGKYHDMSDYLETICRHAVDRREDQLTDIHIDYFATDELLQYISEQYSFISNFMSQKVVITLKGKNAKHYQKYNK</sequence>
<feature type="domain" description="F-box" evidence="1">
    <location>
        <begin position="4"/>
        <end position="39"/>
    </location>
</feature>
<organism evidence="2 3">
    <name type="scientific">Abeliophyllum distichum</name>
    <dbReference type="NCBI Taxonomy" id="126358"/>
    <lineage>
        <taxon>Eukaryota</taxon>
        <taxon>Viridiplantae</taxon>
        <taxon>Streptophyta</taxon>
        <taxon>Embryophyta</taxon>
        <taxon>Tracheophyta</taxon>
        <taxon>Spermatophyta</taxon>
        <taxon>Magnoliopsida</taxon>
        <taxon>eudicotyledons</taxon>
        <taxon>Gunneridae</taxon>
        <taxon>Pentapetalae</taxon>
        <taxon>asterids</taxon>
        <taxon>lamiids</taxon>
        <taxon>Lamiales</taxon>
        <taxon>Oleaceae</taxon>
        <taxon>Forsythieae</taxon>
        <taxon>Abeliophyllum</taxon>
    </lineage>
</organism>
<name>A0ABD1SXC5_9LAMI</name>
<dbReference type="PANTHER" id="PTHR38926">
    <property type="entry name" value="F-BOX DOMAIN CONTAINING PROTEIN, EXPRESSED"/>
    <property type="match status" value="1"/>
</dbReference>
<dbReference type="AlphaFoldDB" id="A0ABD1SXC5"/>
<dbReference type="Pfam" id="PF12937">
    <property type="entry name" value="F-box-like"/>
    <property type="match status" value="1"/>
</dbReference>
<evidence type="ECO:0000259" key="1">
    <source>
        <dbReference type="Pfam" id="PF12937"/>
    </source>
</evidence>
<dbReference type="SUPFAM" id="SSF81383">
    <property type="entry name" value="F-box domain"/>
    <property type="match status" value="1"/>
</dbReference>
<dbReference type="Proteomes" id="UP001604336">
    <property type="component" value="Unassembled WGS sequence"/>
</dbReference>
<accession>A0ABD1SXC5</accession>
<dbReference type="CDD" id="cd22164">
    <property type="entry name" value="F-box_AtSKIP19-like"/>
    <property type="match status" value="1"/>
</dbReference>
<dbReference type="Gene3D" id="1.20.1280.50">
    <property type="match status" value="1"/>
</dbReference>
<dbReference type="EMBL" id="JBFOLK010000006">
    <property type="protein sequence ID" value="KAL2505097.1"/>
    <property type="molecule type" value="Genomic_DNA"/>
</dbReference>
<protein>
    <submittedName>
        <fullName evidence="2">F-box protein SKIP19</fullName>
    </submittedName>
</protein>
<keyword evidence="3" id="KW-1185">Reference proteome</keyword>
<dbReference type="PANTHER" id="PTHR38926:SF2">
    <property type="entry name" value="F-BOX_LRR-REPEAT PROTEIN 21-RELATED"/>
    <property type="match status" value="1"/>
</dbReference>
<comment type="caution">
    <text evidence="2">The sequence shown here is derived from an EMBL/GenBank/DDBJ whole genome shotgun (WGS) entry which is preliminary data.</text>
</comment>
<gene>
    <name evidence="2" type="ORF">Adt_20718</name>
</gene>
<reference evidence="3" key="1">
    <citation type="submission" date="2024-07" db="EMBL/GenBank/DDBJ databases">
        <title>Two chromosome-level genome assemblies of Korean endemic species Abeliophyllum distichum and Forsythia ovata (Oleaceae).</title>
        <authorList>
            <person name="Jang H."/>
        </authorList>
    </citation>
    <scope>NUCLEOTIDE SEQUENCE [LARGE SCALE GENOMIC DNA]</scope>
</reference>
<evidence type="ECO:0000313" key="2">
    <source>
        <dbReference type="EMBL" id="KAL2505097.1"/>
    </source>
</evidence>
<evidence type="ECO:0000313" key="3">
    <source>
        <dbReference type="Proteomes" id="UP001604336"/>
    </source>
</evidence>
<dbReference type="InterPro" id="IPR001810">
    <property type="entry name" value="F-box_dom"/>
</dbReference>
<dbReference type="InterPro" id="IPR036047">
    <property type="entry name" value="F-box-like_dom_sf"/>
</dbReference>
<proteinExistence type="predicted"/>